<reference evidence="4" key="1">
    <citation type="submission" date="2022-10" db="EMBL/GenBank/DDBJ databases">
        <title>WGS of marine actinomycetes from Thailand.</title>
        <authorList>
            <person name="Thawai C."/>
        </authorList>
    </citation>
    <scope>NUCLEOTIDE SEQUENCE</scope>
    <source>
        <strain evidence="4">SW21</strain>
    </source>
</reference>
<accession>A0A9X3D1N9</accession>
<dbReference type="InterPro" id="IPR039298">
    <property type="entry name" value="ACOT13"/>
</dbReference>
<dbReference type="Gene3D" id="3.10.129.10">
    <property type="entry name" value="Hotdog Thioesterase"/>
    <property type="match status" value="1"/>
</dbReference>
<dbReference type="SUPFAM" id="SSF54637">
    <property type="entry name" value="Thioesterase/thiol ester dehydrase-isomerase"/>
    <property type="match status" value="1"/>
</dbReference>
<keyword evidence="5" id="KW-1185">Reference proteome</keyword>
<dbReference type="AlphaFoldDB" id="A0A9X3D1N9"/>
<feature type="domain" description="Thioesterase" evidence="3">
    <location>
        <begin position="78"/>
        <end position="156"/>
    </location>
</feature>
<dbReference type="InterPro" id="IPR006683">
    <property type="entry name" value="Thioestr_dom"/>
</dbReference>
<evidence type="ECO:0000259" key="3">
    <source>
        <dbReference type="Pfam" id="PF03061"/>
    </source>
</evidence>
<comment type="caution">
    <text evidence="4">The sequence shown here is derived from an EMBL/GenBank/DDBJ whole genome shotgun (WGS) entry which is preliminary data.</text>
</comment>
<dbReference type="PANTHER" id="PTHR21660">
    <property type="entry name" value="THIOESTERASE SUPERFAMILY MEMBER-RELATED"/>
    <property type="match status" value="1"/>
</dbReference>
<organism evidence="4 5">
    <name type="scientific">Gordonia aquimaris</name>
    <dbReference type="NCBI Taxonomy" id="2984863"/>
    <lineage>
        <taxon>Bacteria</taxon>
        <taxon>Bacillati</taxon>
        <taxon>Actinomycetota</taxon>
        <taxon>Actinomycetes</taxon>
        <taxon>Mycobacteriales</taxon>
        <taxon>Gordoniaceae</taxon>
        <taxon>Gordonia</taxon>
    </lineage>
</organism>
<dbReference type="InterPro" id="IPR003736">
    <property type="entry name" value="PAAI_dom"/>
</dbReference>
<keyword evidence="2" id="KW-0378">Hydrolase</keyword>
<dbReference type="CDD" id="cd03443">
    <property type="entry name" value="PaaI_thioesterase"/>
    <property type="match status" value="1"/>
</dbReference>
<dbReference type="NCBIfam" id="TIGR00369">
    <property type="entry name" value="unchar_dom_1"/>
    <property type="match status" value="1"/>
</dbReference>
<dbReference type="PANTHER" id="PTHR21660:SF1">
    <property type="entry name" value="ACYL-COENZYME A THIOESTERASE 13"/>
    <property type="match status" value="1"/>
</dbReference>
<dbReference type="GO" id="GO:0047617">
    <property type="term" value="F:fatty acyl-CoA hydrolase activity"/>
    <property type="evidence" value="ECO:0007669"/>
    <property type="project" value="InterPro"/>
</dbReference>
<evidence type="ECO:0000256" key="1">
    <source>
        <dbReference type="ARBA" id="ARBA00008324"/>
    </source>
</evidence>
<proteinExistence type="inferred from homology"/>
<evidence type="ECO:0000256" key="2">
    <source>
        <dbReference type="ARBA" id="ARBA00022801"/>
    </source>
</evidence>
<name>A0A9X3D1N9_9ACTN</name>
<dbReference type="EMBL" id="JAPKFM010000003">
    <property type="protein sequence ID" value="MCX2963275.1"/>
    <property type="molecule type" value="Genomic_DNA"/>
</dbReference>
<protein>
    <submittedName>
        <fullName evidence="4">PaaI family thioesterase</fullName>
    </submittedName>
</protein>
<evidence type="ECO:0000313" key="5">
    <source>
        <dbReference type="Proteomes" id="UP001143347"/>
    </source>
</evidence>
<sequence length="166" mass="17357">MQPYIIMTTTSQTSPEAATATDPLSMSGLDLLRAWQSDPDRDARPSIGRLLGMVPKQIDEGSVTFTVTPQPDFANPLGTVHGGICATLLDSVMGCAVHTTLPAGVGYTTLELKINYIRAVATDAGELTATGTVIHAGGRTATAEGKVFSHDGKLVAHGTTTCIVFR</sequence>
<gene>
    <name evidence="4" type="ORF">OSB52_04125</name>
</gene>
<dbReference type="Proteomes" id="UP001143347">
    <property type="component" value="Unassembled WGS sequence"/>
</dbReference>
<dbReference type="RefSeq" id="WP_266060336.1">
    <property type="nucleotide sequence ID" value="NZ_JAPKFM010000003.1"/>
</dbReference>
<dbReference type="InterPro" id="IPR029069">
    <property type="entry name" value="HotDog_dom_sf"/>
</dbReference>
<dbReference type="Pfam" id="PF03061">
    <property type="entry name" value="4HBT"/>
    <property type="match status" value="1"/>
</dbReference>
<comment type="similarity">
    <text evidence="1">Belongs to the thioesterase PaaI family.</text>
</comment>
<evidence type="ECO:0000313" key="4">
    <source>
        <dbReference type="EMBL" id="MCX2963275.1"/>
    </source>
</evidence>